<comment type="cofactor">
    <cofactor evidence="1">
        <name>[3Fe-4S] cluster</name>
        <dbReference type="ChEBI" id="CHEBI:21137"/>
    </cofactor>
</comment>
<evidence type="ECO:0000256" key="5">
    <source>
        <dbReference type="ARBA" id="ARBA00011771"/>
    </source>
</evidence>
<keyword evidence="6 13" id="KW-0004">4Fe-4S</keyword>
<dbReference type="GO" id="GO:0051539">
    <property type="term" value="F:4 iron, 4 sulfur cluster binding"/>
    <property type="evidence" value="ECO:0007669"/>
    <property type="project" value="UniProtKB-KW"/>
</dbReference>
<keyword evidence="11 13" id="KW-0411">Iron-sulfur</keyword>
<feature type="domain" description="NADH:ubiquinone oxidoreductase-like 20kDa subunit" evidence="14">
    <location>
        <begin position="22"/>
        <end position="168"/>
    </location>
</feature>
<dbReference type="AlphaFoldDB" id="A0A3E2N824"/>
<dbReference type="GO" id="GO:0044569">
    <property type="term" value="C:[Ni-Fe] hydrogenase complex"/>
    <property type="evidence" value="ECO:0007669"/>
    <property type="project" value="TreeGrafter"/>
</dbReference>
<dbReference type="PANTHER" id="PTHR30013">
    <property type="entry name" value="NIFE / NIFESE HYDROGENASE SMALL SUBUNIT FAMILY MEMBER"/>
    <property type="match status" value="1"/>
</dbReference>
<dbReference type="GO" id="GO:0009055">
    <property type="term" value="F:electron transfer activity"/>
    <property type="evidence" value="ECO:0007669"/>
    <property type="project" value="TreeGrafter"/>
</dbReference>
<comment type="subunit">
    <text evidence="5">Heterodimer of a large and a small subunit.</text>
</comment>
<evidence type="ECO:0000256" key="1">
    <source>
        <dbReference type="ARBA" id="ARBA00001927"/>
    </source>
</evidence>
<dbReference type="PRINTS" id="PR00614">
    <property type="entry name" value="NIHGNASESMLL"/>
</dbReference>
<dbReference type="InterPro" id="IPR037148">
    <property type="entry name" value="NiFe-Hase_small_C_sf"/>
</dbReference>
<keyword evidence="9" id="KW-0560">Oxidoreductase</keyword>
<dbReference type="GO" id="GO:0016020">
    <property type="term" value="C:membrane"/>
    <property type="evidence" value="ECO:0007669"/>
    <property type="project" value="TreeGrafter"/>
</dbReference>
<evidence type="ECO:0000259" key="15">
    <source>
        <dbReference type="Pfam" id="PF14720"/>
    </source>
</evidence>
<dbReference type="Pfam" id="PF01058">
    <property type="entry name" value="Oxidored_q6"/>
    <property type="match status" value="1"/>
</dbReference>
<comment type="caution">
    <text evidence="16">The sequence shown here is derived from an EMBL/GenBank/DDBJ whole genome shotgun (WGS) entry which is preliminary data.</text>
</comment>
<dbReference type="InterPro" id="IPR027394">
    <property type="entry name" value="Cytochrome-c3_hydrogenase_C"/>
</dbReference>
<dbReference type="Gene3D" id="3.40.50.700">
    <property type="entry name" value="NADH:ubiquinone oxidoreductase-like, 20kDa subunit"/>
    <property type="match status" value="1"/>
</dbReference>
<dbReference type="EMBL" id="QOHO01000067">
    <property type="protein sequence ID" value="RFZ77158.1"/>
    <property type="molecule type" value="Genomic_DNA"/>
</dbReference>
<reference evidence="16 17" key="1">
    <citation type="submission" date="2018-07" db="EMBL/GenBank/DDBJ databases">
        <title>New species, Clostridium PI-S10-A1B.</title>
        <authorList>
            <person name="Krishna G."/>
            <person name="Summeta K."/>
            <person name="Shikha S."/>
            <person name="Prabhu P.B."/>
            <person name="Suresh K."/>
        </authorList>
    </citation>
    <scope>NUCLEOTIDE SEQUENCE [LARGE SCALE GENOMIC DNA]</scope>
    <source>
        <strain evidence="16 17">PI-S10-A1B</strain>
    </source>
</reference>
<comment type="subcellular location">
    <subcellularLocation>
        <location evidence="3">Cell envelope</location>
    </subcellularLocation>
</comment>
<gene>
    <name evidence="16" type="ORF">DS742_20165</name>
</gene>
<feature type="binding site" evidence="13">
    <location>
        <position position="249"/>
    </location>
    <ligand>
        <name>[3Fe-4S] cluster</name>
        <dbReference type="ChEBI" id="CHEBI:21137"/>
    </ligand>
</feature>
<organism evidence="16 17">
    <name type="scientific">Lacrimispora amygdalina</name>
    <dbReference type="NCBI Taxonomy" id="253257"/>
    <lineage>
        <taxon>Bacteria</taxon>
        <taxon>Bacillati</taxon>
        <taxon>Bacillota</taxon>
        <taxon>Clostridia</taxon>
        <taxon>Lachnospirales</taxon>
        <taxon>Lachnospiraceae</taxon>
        <taxon>Lacrimispora</taxon>
    </lineage>
</organism>
<evidence type="ECO:0000259" key="14">
    <source>
        <dbReference type="Pfam" id="PF01058"/>
    </source>
</evidence>
<dbReference type="GO" id="GO:0030313">
    <property type="term" value="C:cell envelope"/>
    <property type="evidence" value="ECO:0007669"/>
    <property type="project" value="UniProtKB-SubCell"/>
</dbReference>
<feature type="binding site" evidence="13">
    <location>
        <position position="122"/>
    </location>
    <ligand>
        <name>[4Fe-4S] cluster</name>
        <dbReference type="ChEBI" id="CHEBI:49883"/>
        <label>1</label>
    </ligand>
</feature>
<accession>A0A3E2N824</accession>
<keyword evidence="8" id="KW-0732">Signal</keyword>
<evidence type="ECO:0000313" key="17">
    <source>
        <dbReference type="Proteomes" id="UP000260680"/>
    </source>
</evidence>
<dbReference type="GO" id="GO:0009061">
    <property type="term" value="P:anaerobic respiration"/>
    <property type="evidence" value="ECO:0007669"/>
    <property type="project" value="TreeGrafter"/>
</dbReference>
<dbReference type="GO" id="GO:0009375">
    <property type="term" value="C:ferredoxin hydrogenase complex"/>
    <property type="evidence" value="ECO:0007669"/>
    <property type="project" value="InterPro"/>
</dbReference>
<feature type="binding site" evidence="13">
    <location>
        <position position="195"/>
    </location>
    <ligand>
        <name>[4Fe-4S] cluster</name>
        <dbReference type="ChEBI" id="CHEBI:49883"/>
        <label>2</label>
    </ligand>
</feature>
<evidence type="ECO:0000313" key="16">
    <source>
        <dbReference type="EMBL" id="RFZ77158.1"/>
    </source>
</evidence>
<feature type="binding site" evidence="13">
    <location>
        <position position="155"/>
    </location>
    <ligand>
        <name>[4Fe-4S] cluster</name>
        <dbReference type="ChEBI" id="CHEBI:49883"/>
        <label>1</label>
    </ligand>
</feature>
<keyword evidence="7 13" id="KW-0479">Metal-binding</keyword>
<keyword evidence="10 13" id="KW-0408">Iron</keyword>
<evidence type="ECO:0000256" key="13">
    <source>
        <dbReference type="PIRSR" id="PIRSR000310-1"/>
    </source>
</evidence>
<dbReference type="Pfam" id="PF14720">
    <property type="entry name" value="NiFe_hyd_SSU_C"/>
    <property type="match status" value="1"/>
</dbReference>
<dbReference type="InterPro" id="IPR001821">
    <property type="entry name" value="NiFe_hydrogenase_ssu"/>
</dbReference>
<evidence type="ECO:0000256" key="7">
    <source>
        <dbReference type="ARBA" id="ARBA00022723"/>
    </source>
</evidence>
<comment type="similarity">
    <text evidence="4">Belongs to the [NiFe]/[NiFeSe] hydrogenase small subunit family.</text>
</comment>
<protein>
    <submittedName>
        <fullName evidence="16">Ni/Fe hydrogenase</fullName>
    </submittedName>
</protein>
<dbReference type="InterPro" id="IPR006137">
    <property type="entry name" value="NADH_UbQ_OxRdtase-like_20kDa"/>
</dbReference>
<evidence type="ECO:0000256" key="3">
    <source>
        <dbReference type="ARBA" id="ARBA00004196"/>
    </source>
</evidence>
<dbReference type="OrthoDB" id="9766729at2"/>
<proteinExistence type="inferred from homology"/>
<dbReference type="Gene3D" id="4.10.480.10">
    <property type="entry name" value="Cytochrome-c3 hydrogenase, C-terminal domain"/>
    <property type="match status" value="1"/>
</dbReference>
<keyword evidence="12 13" id="KW-0003">3Fe-4S</keyword>
<comment type="cofactor">
    <cofactor evidence="2">
        <name>[4Fe-4S] cluster</name>
        <dbReference type="ChEBI" id="CHEBI:49883"/>
    </cofactor>
</comment>
<feature type="binding site" evidence="13">
    <location>
        <position position="192"/>
    </location>
    <ligand>
        <name>[4Fe-4S] cluster</name>
        <dbReference type="ChEBI" id="CHEBI:49883"/>
        <label>2</label>
    </ligand>
</feature>
<dbReference type="GO" id="GO:0051538">
    <property type="term" value="F:3 iron, 4 sulfur cluster binding"/>
    <property type="evidence" value="ECO:0007669"/>
    <property type="project" value="UniProtKB-KW"/>
</dbReference>
<evidence type="ECO:0000256" key="10">
    <source>
        <dbReference type="ARBA" id="ARBA00023004"/>
    </source>
</evidence>
<evidence type="ECO:0000256" key="12">
    <source>
        <dbReference type="ARBA" id="ARBA00023291"/>
    </source>
</evidence>
<dbReference type="GO" id="GO:0008901">
    <property type="term" value="F:ferredoxin hydrogenase activity"/>
    <property type="evidence" value="ECO:0007669"/>
    <property type="project" value="InterPro"/>
</dbReference>
<feature type="binding site" evidence="13">
    <location>
        <position position="230"/>
    </location>
    <ligand>
        <name>[3Fe-4S] cluster</name>
        <dbReference type="ChEBI" id="CHEBI:21137"/>
    </ligand>
</feature>
<evidence type="ECO:0000256" key="8">
    <source>
        <dbReference type="ARBA" id="ARBA00022729"/>
    </source>
</evidence>
<sequence length="273" mass="30132">MEEIGSRKLAKPNLVWLELNGCTGNTISLLDGQNPDFQYLMTQMTNFIYSNSLIASEGAEAMDQLFDIIGDEYILAVEGAVSMKDNGLYHIIGRHEGKEVTGLEAAVRLGEHASHIIAVGDCASYGGVSAARPNPADCTGISDVVNRKVIKLTGCPCHPDWLMGTVAYLILYGEPPLDDMDRPLMFYGITIHDRCPRRSYFDEGIFATKLGEETCMFMLGCRGPVTQTDCPIRKWNGHVNWPIGDDTPCIGCAQFGFPDAMEPFITYDTMREE</sequence>
<dbReference type="NCBIfam" id="TIGR00391">
    <property type="entry name" value="hydA"/>
    <property type="match status" value="1"/>
</dbReference>
<evidence type="ECO:0000256" key="9">
    <source>
        <dbReference type="ARBA" id="ARBA00023002"/>
    </source>
</evidence>
<name>A0A3E2N824_9FIRM</name>
<feature type="binding site" evidence="13">
    <location>
        <position position="215"/>
    </location>
    <ligand>
        <name>[4Fe-4S] cluster</name>
        <dbReference type="ChEBI" id="CHEBI:49883"/>
        <label>2</label>
    </ligand>
</feature>
<dbReference type="PANTHER" id="PTHR30013:SF7">
    <property type="entry name" value="HYDROGENASE-2 SMALL CHAIN"/>
    <property type="match status" value="1"/>
</dbReference>
<evidence type="ECO:0000256" key="11">
    <source>
        <dbReference type="ARBA" id="ARBA00023014"/>
    </source>
</evidence>
<evidence type="ECO:0000256" key="6">
    <source>
        <dbReference type="ARBA" id="ARBA00022485"/>
    </source>
</evidence>
<evidence type="ECO:0000256" key="4">
    <source>
        <dbReference type="ARBA" id="ARBA00006605"/>
    </source>
</evidence>
<dbReference type="Proteomes" id="UP000260680">
    <property type="component" value="Unassembled WGS sequence"/>
</dbReference>
<dbReference type="SUPFAM" id="SSF56770">
    <property type="entry name" value="HydA/Nqo6-like"/>
    <property type="match status" value="1"/>
</dbReference>
<feature type="binding site" evidence="13">
    <location>
        <position position="221"/>
    </location>
    <ligand>
        <name>[4Fe-4S] cluster</name>
        <dbReference type="ChEBI" id="CHEBI:49883"/>
        <label>2</label>
    </ligand>
</feature>
<evidence type="ECO:0000256" key="2">
    <source>
        <dbReference type="ARBA" id="ARBA00001966"/>
    </source>
</evidence>
<feature type="binding site" evidence="13">
    <location>
        <position position="252"/>
    </location>
    <ligand>
        <name>[3Fe-4S] cluster</name>
        <dbReference type="ChEBI" id="CHEBI:21137"/>
    </ligand>
</feature>
<dbReference type="GO" id="GO:0046872">
    <property type="term" value="F:metal ion binding"/>
    <property type="evidence" value="ECO:0007669"/>
    <property type="project" value="UniProtKB-KW"/>
</dbReference>
<dbReference type="InterPro" id="IPR037024">
    <property type="entry name" value="NiFe_Hase_small_N_sf"/>
</dbReference>
<dbReference type="PIRSF" id="PIRSF000310">
    <property type="entry name" value="NiFe_hyd_ssu"/>
    <property type="match status" value="1"/>
</dbReference>
<feature type="domain" description="Cytochrome-c3 hydrogenase C-terminal" evidence="15">
    <location>
        <begin position="187"/>
        <end position="264"/>
    </location>
</feature>
<feature type="binding site" evidence="13">
    <location>
        <position position="22"/>
    </location>
    <ligand>
        <name>[4Fe-4S] cluster</name>
        <dbReference type="ChEBI" id="CHEBI:49883"/>
        <label>1</label>
    </ligand>
</feature>